<comment type="subcellular location">
    <subcellularLocation>
        <location evidence="1">Secreted</location>
    </subcellularLocation>
</comment>
<dbReference type="InterPro" id="IPR008929">
    <property type="entry name" value="Chondroitin_lyas"/>
</dbReference>
<dbReference type="InterPro" id="IPR039174">
    <property type="entry name" value="Chondroitin_ABC_lyase"/>
</dbReference>
<keyword evidence="4 6" id="KW-0732">Signal</keyword>
<feature type="chain" id="PRO_5025622918" evidence="6">
    <location>
        <begin position="24"/>
        <end position="1245"/>
    </location>
</feature>
<dbReference type="InterPro" id="IPR014718">
    <property type="entry name" value="GH-type_carb-bd"/>
</dbReference>
<evidence type="ECO:0000256" key="2">
    <source>
        <dbReference type="ARBA" id="ARBA00006699"/>
    </source>
</evidence>
<dbReference type="InterPro" id="IPR003159">
    <property type="entry name" value="Lyase_8_central_dom"/>
</dbReference>
<evidence type="ECO:0000313" key="12">
    <source>
        <dbReference type="Proteomes" id="UP000366872"/>
    </source>
</evidence>
<dbReference type="EMBL" id="CAAHFG010000001">
    <property type="protein sequence ID" value="VGO14173.1"/>
    <property type="molecule type" value="Genomic_DNA"/>
</dbReference>
<dbReference type="PANTHER" id="PTHR37322">
    <property type="match status" value="1"/>
</dbReference>
<feature type="domain" description="Polysaccharide lyase family 8 central" evidence="7">
    <location>
        <begin position="551"/>
        <end position="825"/>
    </location>
</feature>
<evidence type="ECO:0000256" key="4">
    <source>
        <dbReference type="ARBA" id="ARBA00022729"/>
    </source>
</evidence>
<evidence type="ECO:0000256" key="6">
    <source>
        <dbReference type="SAM" id="SignalP"/>
    </source>
</evidence>
<evidence type="ECO:0000256" key="5">
    <source>
        <dbReference type="ARBA" id="ARBA00023239"/>
    </source>
</evidence>
<feature type="domain" description="Lyase catalytic" evidence="9">
    <location>
        <begin position="283"/>
        <end position="499"/>
    </location>
</feature>
<organism evidence="11 12">
    <name type="scientific">Pontiella desulfatans</name>
    <dbReference type="NCBI Taxonomy" id="2750659"/>
    <lineage>
        <taxon>Bacteria</taxon>
        <taxon>Pseudomonadati</taxon>
        <taxon>Kiritimatiellota</taxon>
        <taxon>Kiritimatiellia</taxon>
        <taxon>Kiritimatiellales</taxon>
        <taxon>Pontiellaceae</taxon>
        <taxon>Pontiella</taxon>
    </lineage>
</organism>
<dbReference type="InterPro" id="IPR011013">
    <property type="entry name" value="Gal_mutarotase_sf_dom"/>
</dbReference>
<dbReference type="NCBIfam" id="NF033679">
    <property type="entry name" value="DNRLRE_dom"/>
    <property type="match status" value="1"/>
</dbReference>
<comment type="similarity">
    <text evidence="2">Belongs to the polysaccharide lyase 8 family.</text>
</comment>
<dbReference type="SUPFAM" id="SSF49785">
    <property type="entry name" value="Galactose-binding domain-like"/>
    <property type="match status" value="1"/>
</dbReference>
<dbReference type="Gene3D" id="1.50.10.100">
    <property type="entry name" value="Chondroitin AC/alginate lyase"/>
    <property type="match status" value="1"/>
</dbReference>
<dbReference type="SUPFAM" id="SSF74650">
    <property type="entry name" value="Galactose mutarotase-like"/>
    <property type="match status" value="1"/>
</dbReference>
<evidence type="ECO:0000256" key="3">
    <source>
        <dbReference type="ARBA" id="ARBA00022525"/>
    </source>
</evidence>
<reference evidence="11 12" key="1">
    <citation type="submission" date="2019-04" db="EMBL/GenBank/DDBJ databases">
        <authorList>
            <person name="Van Vliet M D."/>
        </authorList>
    </citation>
    <scope>NUCLEOTIDE SEQUENCE [LARGE SCALE GENOMIC DNA]</scope>
    <source>
        <strain evidence="11 12">F1</strain>
    </source>
</reference>
<dbReference type="Pfam" id="PF09092">
    <property type="entry name" value="Lyase_N"/>
    <property type="match status" value="1"/>
</dbReference>
<sequence length="1245" mass="135219">MSIGIHKYSVPVLAMWLAASVHAAVDVGFESGVPASWSGSTGGLSVSGYHYKEGSQSLQWDWGSGDVLTVTDLQSQGLVTSEVQGYYENTFYMWVYNEAPLSNETVTVSFKDGNGNVQYHYWFYLNWKGWRPVSISYRYEMFGNKNSQDLQTMTLQMPAVAGGGTVFIDRVDFTGDRITSSASSTHIPYKLDLGDNHWSRMRYYSELPRNHGGETPTEQELADLVGMKNGVLDYIRGSSPSASNLSAADSVYATLGITTNPDGTVKGKPLFGKEHNDSETIELLDNVILHYARDFYHNGSAGSRTKFMQMIRHTLDQGYQSGCVMETVHHIGYSFRPYPLAVLLMEDELKAEGLWDEAYAMACWFAALDGIWEPTAEVSNMDAGNTRTIARYCCIFFKDTVEEQVQYLKGLRDYVQVWATPQPQTGEGVKPDYTGFHHNHYYPARYVAPAYKSISWAVANMSGTEFGIDAQAYDHLKKCMLVQRLNASAKDMPMSLAGRGSPLTTINSISSGIGYLVNSPVVDGQLARAYNLMEPSDAVPGYQPEEYPNGFWQLNYAPMGVYRDDDWVADIKGFNNHFMGQEIYAGTSQYSRYAGYGAVEILYAGGNGASGKREEGWNWNATPGGTTIHLPWTQLNANGREDEKTDSIFCGALRFGAKAEYYLEGEDALEGEIGLFAMDFQQKNLSANHNPTFRFKKSVFCIDGKLICLGSGIQNDDAANATITTLFQNHLQNTADAVVVDGVSETGFPLDQTLGMTGNRWLLDNVGTGYYVPAGNDSIKLTKMNQTSPQQDGTGTYSGNFAVAWLDHETSPLNSKYEYVAVPKSSAAEMASFAGSAGAFYSVVKNDAAGHIVKSGSVEAYALFAPNSSLAGSVVKGNSDPCLVMLEGDGIIDLTLVNPVLNFDGAGVLDAPVPVELILNGTWAIIDADAGISLVSTNGSETTLRFQTNNGEPLDVQLANPHAEIEERTFQFTPIHDAHSSQNDPSVNYGANAKMAIRSDKFSKAMHGYLMFDADTEGMIPLSAMLRLYCSHNDIILTVHDVADTSWTEGALTWNQQPAIGGVVDSHSVVIDSWESFDVTASVSGAGKLSFGLMSNEGSYSNVDTKEGANVPVLEVVAVSLGGDKDADGLPNGWEFEYFGGATNATVSVDDDGDGFDNLAEFIAGTNPTNAGSFFAASSTNLSSGFVVEWSAVSNRSYGVWHSVSLTNAFTNLASGILFPQGAYTDTAHNAVSAGFYKVDVQRAD</sequence>
<dbReference type="Proteomes" id="UP000366872">
    <property type="component" value="Unassembled WGS sequence"/>
</dbReference>
<dbReference type="GO" id="GO:0030246">
    <property type="term" value="F:carbohydrate binding"/>
    <property type="evidence" value="ECO:0007669"/>
    <property type="project" value="InterPro"/>
</dbReference>
<dbReference type="AlphaFoldDB" id="A0A6C2U2P4"/>
<dbReference type="GO" id="GO:0005576">
    <property type="term" value="C:extracellular region"/>
    <property type="evidence" value="ECO:0007669"/>
    <property type="project" value="UniProtKB-SubCell"/>
</dbReference>
<dbReference type="SUPFAM" id="SSF48230">
    <property type="entry name" value="Chondroitin AC/alginate lyase"/>
    <property type="match status" value="1"/>
</dbReference>
<dbReference type="SUPFAM" id="SSF49863">
    <property type="entry name" value="Hyaluronate lyase-like, C-terminal domain"/>
    <property type="match status" value="1"/>
</dbReference>
<feature type="domain" description="Carbohydrate-binding module family 96" evidence="10">
    <location>
        <begin position="969"/>
        <end position="1116"/>
    </location>
</feature>
<dbReference type="GO" id="GO:0016837">
    <property type="term" value="F:carbon-oxygen lyase activity, acting on polysaccharides"/>
    <property type="evidence" value="ECO:0007669"/>
    <property type="project" value="UniProtKB-ARBA"/>
</dbReference>
<keyword evidence="3" id="KW-0964">Secreted</keyword>
<dbReference type="RefSeq" id="WP_168442239.1">
    <property type="nucleotide sequence ID" value="NZ_CAAHFG010000001.1"/>
</dbReference>
<dbReference type="Pfam" id="PF09093">
    <property type="entry name" value="Lyase_catalyt"/>
    <property type="match status" value="1"/>
</dbReference>
<gene>
    <name evidence="11" type="ORF">PDESU_02732</name>
</gene>
<keyword evidence="12" id="KW-1185">Reference proteome</keyword>
<evidence type="ECO:0000259" key="8">
    <source>
        <dbReference type="Pfam" id="PF09092"/>
    </source>
</evidence>
<dbReference type="Gene3D" id="2.60.120.430">
    <property type="entry name" value="Galactose-binding lectin"/>
    <property type="match status" value="1"/>
</dbReference>
<protein>
    <submittedName>
        <fullName evidence="11">Chondroitin sulfate ABC endolyase</fullName>
    </submittedName>
</protein>
<name>A0A6C2U2P4_PONDE</name>
<evidence type="ECO:0000313" key="11">
    <source>
        <dbReference type="EMBL" id="VGO14173.1"/>
    </source>
</evidence>
<evidence type="ECO:0000256" key="1">
    <source>
        <dbReference type="ARBA" id="ARBA00004613"/>
    </source>
</evidence>
<proteinExistence type="inferred from homology"/>
<evidence type="ECO:0000259" key="9">
    <source>
        <dbReference type="Pfam" id="PF09093"/>
    </source>
</evidence>
<keyword evidence="5 11" id="KW-0456">Lyase</keyword>
<feature type="signal peptide" evidence="6">
    <location>
        <begin position="1"/>
        <end position="23"/>
    </location>
</feature>
<dbReference type="GO" id="GO:0006027">
    <property type="term" value="P:glycosaminoglycan catabolic process"/>
    <property type="evidence" value="ECO:0007669"/>
    <property type="project" value="InterPro"/>
</dbReference>
<dbReference type="Pfam" id="PF24517">
    <property type="entry name" value="CBM96"/>
    <property type="match status" value="1"/>
</dbReference>
<accession>A0A6C2U2P4</accession>
<evidence type="ECO:0000259" key="10">
    <source>
        <dbReference type="Pfam" id="PF24517"/>
    </source>
</evidence>
<dbReference type="GO" id="GO:0005975">
    <property type="term" value="P:carbohydrate metabolic process"/>
    <property type="evidence" value="ECO:0007669"/>
    <property type="project" value="InterPro"/>
</dbReference>
<dbReference type="InterPro" id="IPR015176">
    <property type="entry name" value="Lyase_N"/>
</dbReference>
<feature type="domain" description="Lyase N-terminal" evidence="8">
    <location>
        <begin position="29"/>
        <end position="177"/>
    </location>
</feature>
<evidence type="ECO:0000259" key="7">
    <source>
        <dbReference type="Pfam" id="PF02278"/>
    </source>
</evidence>
<dbReference type="InterPro" id="IPR015177">
    <property type="entry name" value="Lyase_catalyt"/>
</dbReference>
<dbReference type="InterPro" id="IPR011071">
    <property type="entry name" value="Lyase_8-like_C"/>
</dbReference>
<dbReference type="Gene3D" id="2.60.220.10">
    <property type="entry name" value="Polysaccharide lyase family 8-like, C-terminal"/>
    <property type="match status" value="1"/>
</dbReference>
<dbReference type="InterPro" id="IPR008979">
    <property type="entry name" value="Galactose-bd-like_sf"/>
</dbReference>
<dbReference type="PANTHER" id="PTHR37322:SF3">
    <property type="entry name" value="CHONDROITIN SULFATE ABC EXOLYASE"/>
    <property type="match status" value="1"/>
</dbReference>
<dbReference type="Pfam" id="PF02278">
    <property type="entry name" value="Lyase_8"/>
    <property type="match status" value="1"/>
</dbReference>
<dbReference type="InterPro" id="IPR055372">
    <property type="entry name" value="CBM96"/>
</dbReference>
<dbReference type="Gene3D" id="2.70.98.10">
    <property type="match status" value="1"/>
</dbReference>